<proteinExistence type="predicted"/>
<accession>A0A922DY88</accession>
<reference evidence="1" key="1">
    <citation type="submission" date="2021-01" db="EMBL/GenBank/DDBJ databases">
        <authorList>
            <person name="Lovell J.T."/>
            <person name="Bentley N."/>
            <person name="Bhattarai G."/>
            <person name="Jenkins J.W."/>
            <person name="Sreedasyam A."/>
            <person name="Alarcon Y."/>
            <person name="Bock C."/>
            <person name="Boston L."/>
            <person name="Carlson J."/>
            <person name="Cervantes K."/>
            <person name="Clermont K."/>
            <person name="Krom N."/>
            <person name="Kubenka K."/>
            <person name="Mamidi S."/>
            <person name="Mattison C."/>
            <person name="Monteros M."/>
            <person name="Pisani C."/>
            <person name="Plott C."/>
            <person name="Rajasekar S."/>
            <person name="Rhein H.S."/>
            <person name="Rohla C."/>
            <person name="Song M."/>
            <person name="Hilaire R.S."/>
            <person name="Shu S."/>
            <person name="Wells L."/>
            <person name="Wang X."/>
            <person name="Webber J."/>
            <person name="Heerema R.J."/>
            <person name="Klein P."/>
            <person name="Conner P."/>
            <person name="Grauke L."/>
            <person name="Grimwood J."/>
            <person name="Schmutz J."/>
            <person name="Randall J.J."/>
        </authorList>
    </citation>
    <scope>NUCLEOTIDE SEQUENCE</scope>
    <source>
        <tissue evidence="1">Leaf</tissue>
    </source>
</reference>
<dbReference type="Proteomes" id="UP000811246">
    <property type="component" value="Chromosome 10"/>
</dbReference>
<dbReference type="EMBL" id="CM031834">
    <property type="protein sequence ID" value="KAG6693151.1"/>
    <property type="molecule type" value="Genomic_DNA"/>
</dbReference>
<organism evidence="1 2">
    <name type="scientific">Carya illinoinensis</name>
    <name type="common">Pecan</name>
    <dbReference type="NCBI Taxonomy" id="32201"/>
    <lineage>
        <taxon>Eukaryota</taxon>
        <taxon>Viridiplantae</taxon>
        <taxon>Streptophyta</taxon>
        <taxon>Embryophyta</taxon>
        <taxon>Tracheophyta</taxon>
        <taxon>Spermatophyta</taxon>
        <taxon>Magnoliopsida</taxon>
        <taxon>eudicotyledons</taxon>
        <taxon>Gunneridae</taxon>
        <taxon>Pentapetalae</taxon>
        <taxon>rosids</taxon>
        <taxon>fabids</taxon>
        <taxon>Fagales</taxon>
        <taxon>Juglandaceae</taxon>
        <taxon>Carya</taxon>
    </lineage>
</organism>
<protein>
    <submittedName>
        <fullName evidence="1">Uncharacterized protein</fullName>
    </submittedName>
</protein>
<sequence>MNLMICDFCLQKKENITPIGLKIVLTNPALCQSLKIHSLCKQ</sequence>
<name>A0A922DY88_CARIL</name>
<comment type="caution">
    <text evidence="1">The sequence shown here is derived from an EMBL/GenBank/DDBJ whole genome shotgun (WGS) entry which is preliminary data.</text>
</comment>
<dbReference type="AlphaFoldDB" id="A0A922DY88"/>
<gene>
    <name evidence="1" type="ORF">I3842_10G152600</name>
</gene>
<evidence type="ECO:0000313" key="1">
    <source>
        <dbReference type="EMBL" id="KAG6693151.1"/>
    </source>
</evidence>
<evidence type="ECO:0000313" key="2">
    <source>
        <dbReference type="Proteomes" id="UP000811246"/>
    </source>
</evidence>